<dbReference type="Gene3D" id="3.30.200.20">
    <property type="entry name" value="Phosphorylase Kinase, domain 1"/>
    <property type="match status" value="1"/>
</dbReference>
<dbReference type="RefSeq" id="WP_141338308.1">
    <property type="nucleotide sequence ID" value="NZ_JBHMAX010000017.1"/>
</dbReference>
<keyword evidence="6 7" id="KW-0067">ATP-binding</keyword>
<gene>
    <name evidence="10" type="ORF">ACFFN0_09245</name>
</gene>
<reference evidence="10 11" key="1">
    <citation type="submission" date="2024-09" db="EMBL/GenBank/DDBJ databases">
        <authorList>
            <person name="Sun Q."/>
            <person name="Mori K."/>
        </authorList>
    </citation>
    <scope>NUCLEOTIDE SEQUENCE [LARGE SCALE GENOMIC DNA]</scope>
    <source>
        <strain evidence="10 11">JCM 12763</strain>
    </source>
</reference>
<feature type="binding site" evidence="7">
    <location>
        <position position="60"/>
    </location>
    <ligand>
        <name>ATP</name>
        <dbReference type="ChEBI" id="CHEBI:30616"/>
    </ligand>
</feature>
<dbReference type="Proteomes" id="UP001589613">
    <property type="component" value="Unassembled WGS sequence"/>
</dbReference>
<evidence type="ECO:0000256" key="4">
    <source>
        <dbReference type="ARBA" id="ARBA00022741"/>
    </source>
</evidence>
<proteinExistence type="predicted"/>
<feature type="region of interest" description="Disordered" evidence="8">
    <location>
        <begin position="377"/>
        <end position="456"/>
    </location>
</feature>
<keyword evidence="3" id="KW-0808">Transferase</keyword>
<dbReference type="InterPro" id="IPR000719">
    <property type="entry name" value="Prot_kinase_dom"/>
</dbReference>
<dbReference type="PROSITE" id="PS00109">
    <property type="entry name" value="PROTEIN_KINASE_TYR"/>
    <property type="match status" value="1"/>
</dbReference>
<dbReference type="SUPFAM" id="SSF56112">
    <property type="entry name" value="Protein kinase-like (PK-like)"/>
    <property type="match status" value="1"/>
</dbReference>
<keyword evidence="2" id="KW-0723">Serine/threonine-protein kinase</keyword>
<evidence type="ECO:0000256" key="1">
    <source>
        <dbReference type="ARBA" id="ARBA00012513"/>
    </source>
</evidence>
<feature type="compositionally biased region" description="Low complexity" evidence="8">
    <location>
        <begin position="377"/>
        <end position="391"/>
    </location>
</feature>
<name>A0ABV5V333_9MICO</name>
<dbReference type="InterPro" id="IPR017441">
    <property type="entry name" value="Protein_kinase_ATP_BS"/>
</dbReference>
<dbReference type="PANTHER" id="PTHR43289:SF6">
    <property type="entry name" value="SERINE_THREONINE-PROTEIN KINASE NEKL-3"/>
    <property type="match status" value="1"/>
</dbReference>
<dbReference type="InterPro" id="IPR011009">
    <property type="entry name" value="Kinase-like_dom_sf"/>
</dbReference>
<evidence type="ECO:0000256" key="7">
    <source>
        <dbReference type="PROSITE-ProRule" id="PRU10141"/>
    </source>
</evidence>
<dbReference type="EC" id="2.7.11.1" evidence="1"/>
<dbReference type="InterPro" id="IPR008266">
    <property type="entry name" value="Tyr_kinase_AS"/>
</dbReference>
<sequence>MGEDSWEQPGDGRGLEGGDVDTAGPPVLPGYDVLAPLGAGATSSVWRARRRADGLVVAVKVLRPAGGDVTAGLHEAGLLARVRHRHVVHLYDVLPLPDPATGRPAAVALATQLAGGGSLAQVLARRRILSPGELVTALQPVAGALADLHGTGVVHGDLSTGNVLFLRDGMPVLGDLGAARITGEEPGHQLGTGAADGMVAPEVLEGFPPTPESDVYQLGALAWCCLAGEPPGPPYDRGELAELAPDLPPGLADLVLRCMAPDPEARPDAEEVALALLATAPPEPVEVAPDADPAHGLTERLRSQAREDLDEDPAVGPRTAARRAARGAGRGRSDRGRAGETSVRRPATWLLPTALAVASLLLVLAAVAVVRPQLVEAGSGTLGPSSPSTPTDARHPTAGASGTAGVPTPVLQDAGEAPAPADEAAPTDAPDRQTDAAAARTDDPAGPTEASGDGELTDTLQVLLDGRGAAWERADDVLLLGIVAPGSPAESAEGEALARLRESGVRYPDVTFRVEDATVREGDTPSGADRLAVRATVSRAALEGRDGQGRRLDPVPPGTERVDLELARAGERWLLWSWEPAPADAGGPRPSS</sequence>
<keyword evidence="4 7" id="KW-0547">Nucleotide-binding</keyword>
<evidence type="ECO:0000313" key="11">
    <source>
        <dbReference type="Proteomes" id="UP001589613"/>
    </source>
</evidence>
<dbReference type="PROSITE" id="PS00107">
    <property type="entry name" value="PROTEIN_KINASE_ATP"/>
    <property type="match status" value="1"/>
</dbReference>
<dbReference type="Gene3D" id="1.10.510.10">
    <property type="entry name" value="Transferase(Phosphotransferase) domain 1"/>
    <property type="match status" value="1"/>
</dbReference>
<evidence type="ECO:0000256" key="5">
    <source>
        <dbReference type="ARBA" id="ARBA00022777"/>
    </source>
</evidence>
<keyword evidence="5 10" id="KW-0418">Kinase</keyword>
<dbReference type="PROSITE" id="PS50011">
    <property type="entry name" value="PROTEIN_KINASE_DOM"/>
    <property type="match status" value="1"/>
</dbReference>
<evidence type="ECO:0000313" key="10">
    <source>
        <dbReference type="EMBL" id="MFB9732228.1"/>
    </source>
</evidence>
<feature type="compositionally biased region" description="Low complexity" evidence="8">
    <location>
        <begin position="413"/>
        <end position="428"/>
    </location>
</feature>
<dbReference type="Pfam" id="PF00069">
    <property type="entry name" value="Pkinase"/>
    <property type="match status" value="1"/>
</dbReference>
<evidence type="ECO:0000256" key="2">
    <source>
        <dbReference type="ARBA" id="ARBA00022527"/>
    </source>
</evidence>
<dbReference type="EMBL" id="JBHMAX010000017">
    <property type="protein sequence ID" value="MFB9732228.1"/>
    <property type="molecule type" value="Genomic_DNA"/>
</dbReference>
<feature type="domain" description="Protein kinase" evidence="9">
    <location>
        <begin position="31"/>
        <end position="277"/>
    </location>
</feature>
<evidence type="ECO:0000256" key="6">
    <source>
        <dbReference type="ARBA" id="ARBA00022840"/>
    </source>
</evidence>
<organism evidence="10 11">
    <name type="scientific">Ornithinimicrobium kibberense</name>
    <dbReference type="NCBI Taxonomy" id="282060"/>
    <lineage>
        <taxon>Bacteria</taxon>
        <taxon>Bacillati</taxon>
        <taxon>Actinomycetota</taxon>
        <taxon>Actinomycetes</taxon>
        <taxon>Micrococcales</taxon>
        <taxon>Ornithinimicrobiaceae</taxon>
        <taxon>Ornithinimicrobium</taxon>
    </lineage>
</organism>
<evidence type="ECO:0000256" key="3">
    <source>
        <dbReference type="ARBA" id="ARBA00022679"/>
    </source>
</evidence>
<protein>
    <recommendedName>
        <fullName evidence="1">non-specific serine/threonine protein kinase</fullName>
        <ecNumber evidence="1">2.7.11.1</ecNumber>
    </recommendedName>
</protein>
<dbReference type="GO" id="GO:0016301">
    <property type="term" value="F:kinase activity"/>
    <property type="evidence" value="ECO:0007669"/>
    <property type="project" value="UniProtKB-KW"/>
</dbReference>
<accession>A0ABV5V333</accession>
<keyword evidence="11" id="KW-1185">Reference proteome</keyword>
<feature type="region of interest" description="Disordered" evidence="8">
    <location>
        <begin position="1"/>
        <end position="22"/>
    </location>
</feature>
<comment type="caution">
    <text evidence="10">The sequence shown here is derived from an EMBL/GenBank/DDBJ whole genome shotgun (WGS) entry which is preliminary data.</text>
</comment>
<evidence type="ECO:0000259" key="9">
    <source>
        <dbReference type="PROSITE" id="PS50011"/>
    </source>
</evidence>
<dbReference type="PANTHER" id="PTHR43289">
    <property type="entry name" value="MITOGEN-ACTIVATED PROTEIN KINASE KINASE KINASE 20-RELATED"/>
    <property type="match status" value="1"/>
</dbReference>
<dbReference type="CDD" id="cd14014">
    <property type="entry name" value="STKc_PknB_like"/>
    <property type="match status" value="1"/>
</dbReference>
<evidence type="ECO:0000256" key="8">
    <source>
        <dbReference type="SAM" id="MobiDB-lite"/>
    </source>
</evidence>
<feature type="compositionally biased region" description="Low complexity" evidence="8">
    <location>
        <begin position="435"/>
        <end position="448"/>
    </location>
</feature>
<feature type="region of interest" description="Disordered" evidence="8">
    <location>
        <begin position="304"/>
        <end position="342"/>
    </location>
</feature>